<accession>A0A2T6C2R2</accession>
<protein>
    <submittedName>
        <fullName evidence="1">Putative rhamnosyltransferase</fullName>
    </submittedName>
</protein>
<dbReference type="AlphaFoldDB" id="A0A2T6C2R2"/>
<keyword evidence="1" id="KW-0808">Transferase</keyword>
<dbReference type="Proteomes" id="UP000244092">
    <property type="component" value="Unassembled WGS sequence"/>
</dbReference>
<name>A0A2T6C2R2_9RHOB</name>
<dbReference type="GO" id="GO:0016740">
    <property type="term" value="F:transferase activity"/>
    <property type="evidence" value="ECO:0007669"/>
    <property type="project" value="UniProtKB-KW"/>
</dbReference>
<dbReference type="Pfam" id="PF11316">
    <property type="entry name" value="Rhamno_transf"/>
    <property type="match status" value="1"/>
</dbReference>
<organism evidence="1 2">
    <name type="scientific">Sulfitobacter mediterraneus</name>
    <dbReference type="NCBI Taxonomy" id="83219"/>
    <lineage>
        <taxon>Bacteria</taxon>
        <taxon>Pseudomonadati</taxon>
        <taxon>Pseudomonadota</taxon>
        <taxon>Alphaproteobacteria</taxon>
        <taxon>Rhodobacterales</taxon>
        <taxon>Roseobacteraceae</taxon>
        <taxon>Sulfitobacter</taxon>
    </lineage>
</organism>
<dbReference type="InterPro" id="IPR021466">
    <property type="entry name" value="Put_rhamnosyl_transferase"/>
</dbReference>
<dbReference type="OrthoDB" id="9771846at2"/>
<dbReference type="EMBL" id="QBKU01000018">
    <property type="protein sequence ID" value="PTX62588.1"/>
    <property type="molecule type" value="Genomic_DNA"/>
</dbReference>
<dbReference type="RefSeq" id="WP_025048110.1">
    <property type="nucleotide sequence ID" value="NZ_QBKU01000018.1"/>
</dbReference>
<reference evidence="1 2" key="1">
    <citation type="submission" date="2018-04" db="EMBL/GenBank/DDBJ databases">
        <title>Genomic Encyclopedia of Archaeal and Bacterial Type Strains, Phase II (KMG-II): from individual species to whole genera.</title>
        <authorList>
            <person name="Goeker M."/>
        </authorList>
    </citation>
    <scope>NUCLEOTIDE SEQUENCE [LARGE SCALE GENOMIC DNA]</scope>
    <source>
        <strain evidence="1 2">DSM 12244</strain>
    </source>
</reference>
<sequence length="270" mass="30708">MAQAHRIQIKGLIRFSYLSENGFANSAHGIEKARATLYDPDRLERRFALFERLALHSLAIQDDPDFSVAILIGDSLPDAARQRLENLLVDFKQAHIVALPPMVHIQAVKQAFAALPEHPKATHIATFRQDDDDAMHRTTLARIRSLGGALLQTRENKRPFVIGFNRGFYFDPSAPEPITEWYERTPLGIGLAMIAPKGDPATIFRRNHRQLTEYYDCYTETTRPMFIRSVHQDNDSAASTTGRRGQLRPAGIRRNLREGFDLTPEMLEKF</sequence>
<proteinExistence type="predicted"/>
<comment type="caution">
    <text evidence="1">The sequence shown here is derived from an EMBL/GenBank/DDBJ whole genome shotgun (WGS) entry which is preliminary data.</text>
</comment>
<evidence type="ECO:0000313" key="1">
    <source>
        <dbReference type="EMBL" id="PTX62588.1"/>
    </source>
</evidence>
<evidence type="ECO:0000313" key="2">
    <source>
        <dbReference type="Proteomes" id="UP000244092"/>
    </source>
</evidence>
<gene>
    <name evidence="1" type="ORF">C8N31_1188</name>
</gene>